<dbReference type="HAMAP" id="MF_01877">
    <property type="entry name" value="16SrRNA_methyltr_I"/>
    <property type="match status" value="1"/>
</dbReference>
<dbReference type="PIRSF" id="PIRSF005917">
    <property type="entry name" value="MTase_YraL"/>
    <property type="match status" value="1"/>
</dbReference>
<dbReference type="InterPro" id="IPR008189">
    <property type="entry name" value="rRNA_ssu_MeTfrase_I"/>
</dbReference>
<keyword evidence="4 6" id="KW-0808">Transferase</keyword>
<evidence type="ECO:0000256" key="6">
    <source>
        <dbReference type="HAMAP-Rule" id="MF_01877"/>
    </source>
</evidence>
<organism evidence="9">
    <name type="scientific">Ralstonia solanacearum</name>
    <name type="common">Pseudomonas solanacearum</name>
    <dbReference type="NCBI Taxonomy" id="305"/>
    <lineage>
        <taxon>Bacteria</taxon>
        <taxon>Pseudomonadati</taxon>
        <taxon>Pseudomonadota</taxon>
        <taxon>Betaproteobacteria</taxon>
        <taxon>Burkholderiales</taxon>
        <taxon>Burkholderiaceae</taxon>
        <taxon>Ralstonia</taxon>
        <taxon>Ralstonia solanacearum species complex</taxon>
    </lineage>
</organism>
<evidence type="ECO:0000259" key="8">
    <source>
        <dbReference type="Pfam" id="PF23016"/>
    </source>
</evidence>
<dbReference type="Pfam" id="PF00590">
    <property type="entry name" value="TP_methylase"/>
    <property type="match status" value="1"/>
</dbReference>
<dbReference type="PROSITE" id="PS01296">
    <property type="entry name" value="RSMI"/>
    <property type="match status" value="1"/>
</dbReference>
<comment type="catalytic activity">
    <reaction evidence="6">
        <text>cytidine(1402) in 16S rRNA + S-adenosyl-L-methionine = 2'-O-methylcytidine(1402) in 16S rRNA + S-adenosyl-L-homocysteine + H(+)</text>
        <dbReference type="Rhea" id="RHEA:42924"/>
        <dbReference type="Rhea" id="RHEA-COMP:10285"/>
        <dbReference type="Rhea" id="RHEA-COMP:10286"/>
        <dbReference type="ChEBI" id="CHEBI:15378"/>
        <dbReference type="ChEBI" id="CHEBI:57856"/>
        <dbReference type="ChEBI" id="CHEBI:59789"/>
        <dbReference type="ChEBI" id="CHEBI:74495"/>
        <dbReference type="ChEBI" id="CHEBI:82748"/>
        <dbReference type="EC" id="2.1.1.198"/>
    </reaction>
</comment>
<dbReference type="PANTHER" id="PTHR46111:SF1">
    <property type="entry name" value="RIBOSOMAL RNA SMALL SUBUNIT METHYLTRANSFERASE I"/>
    <property type="match status" value="1"/>
</dbReference>
<accession>A0A0S4TNA6</accession>
<feature type="domain" description="Tetrapyrrole methylase" evidence="7">
    <location>
        <begin position="20"/>
        <end position="222"/>
    </location>
</feature>
<dbReference type="GO" id="GO:0005737">
    <property type="term" value="C:cytoplasm"/>
    <property type="evidence" value="ECO:0007669"/>
    <property type="project" value="UniProtKB-SubCell"/>
</dbReference>
<dbReference type="InterPro" id="IPR035996">
    <property type="entry name" value="4pyrrol_Methylase_sf"/>
</dbReference>
<dbReference type="Pfam" id="PF23016">
    <property type="entry name" value="RsmI_C"/>
    <property type="match status" value="1"/>
</dbReference>
<evidence type="ECO:0000313" key="9">
    <source>
        <dbReference type="EMBL" id="CUV11563.1"/>
    </source>
</evidence>
<evidence type="ECO:0000256" key="1">
    <source>
        <dbReference type="ARBA" id="ARBA00022490"/>
    </source>
</evidence>
<reference evidence="9" key="1">
    <citation type="submission" date="2015-10" db="EMBL/GenBank/DDBJ databases">
        <authorList>
            <person name="Gilbert D.G."/>
        </authorList>
    </citation>
    <scope>NUCLEOTIDE SEQUENCE</scope>
    <source>
        <strain evidence="9">Phyl III-seqv23</strain>
    </source>
</reference>
<comment type="similarity">
    <text evidence="6">Belongs to the methyltransferase superfamily. RsmI family.</text>
</comment>
<dbReference type="SUPFAM" id="SSF53790">
    <property type="entry name" value="Tetrapyrrole methylase"/>
    <property type="match status" value="1"/>
</dbReference>
<dbReference type="AlphaFoldDB" id="A0A0S4TNA6"/>
<dbReference type="EMBL" id="LN899819">
    <property type="protein sequence ID" value="CUV11563.1"/>
    <property type="molecule type" value="Genomic_DNA"/>
</dbReference>
<dbReference type="FunFam" id="3.40.1010.10:FF:000007">
    <property type="entry name" value="Ribosomal RNA small subunit methyltransferase I"/>
    <property type="match status" value="1"/>
</dbReference>
<keyword evidence="3 6" id="KW-0489">Methyltransferase</keyword>
<comment type="function">
    <text evidence="6">Catalyzes the 2'-O-methylation of the ribose of cytidine 1402 (C1402) in 16S rRNA.</text>
</comment>
<dbReference type="PANTHER" id="PTHR46111">
    <property type="entry name" value="RIBOSOMAL RNA SMALL SUBUNIT METHYLTRANSFERASE I"/>
    <property type="match status" value="1"/>
</dbReference>
<evidence type="ECO:0000259" key="7">
    <source>
        <dbReference type="Pfam" id="PF00590"/>
    </source>
</evidence>
<dbReference type="InterPro" id="IPR018063">
    <property type="entry name" value="SAM_MeTrfase_RsmI_CS"/>
</dbReference>
<evidence type="ECO:0000256" key="2">
    <source>
        <dbReference type="ARBA" id="ARBA00022552"/>
    </source>
</evidence>
<keyword evidence="2 6" id="KW-0698">rRNA processing</keyword>
<proteinExistence type="inferred from homology"/>
<keyword evidence="1 6" id="KW-0963">Cytoplasm</keyword>
<dbReference type="Gene3D" id="3.30.950.10">
    <property type="entry name" value="Methyltransferase, Cobalt-precorrin-4 Transmethylase, Domain 2"/>
    <property type="match status" value="1"/>
</dbReference>
<dbReference type="InterPro" id="IPR014776">
    <property type="entry name" value="4pyrrole_Mease_sub2"/>
</dbReference>
<evidence type="ECO:0000256" key="4">
    <source>
        <dbReference type="ARBA" id="ARBA00022679"/>
    </source>
</evidence>
<gene>
    <name evidence="9" type="primary">yraL</name>
    <name evidence="6" type="synonym">rsmI</name>
    <name evidence="9" type="ORF">RUN39_v1_170028</name>
</gene>
<dbReference type="Gene3D" id="3.40.1010.10">
    <property type="entry name" value="Cobalt-precorrin-4 Transmethylase, Domain 1"/>
    <property type="match status" value="1"/>
</dbReference>
<name>A0A0S4TNA6_RALSL</name>
<dbReference type="InterPro" id="IPR053910">
    <property type="entry name" value="RsmI_HTH"/>
</dbReference>
<keyword evidence="5 6" id="KW-0949">S-adenosyl-L-methionine</keyword>
<protein>
    <recommendedName>
        <fullName evidence="6">Ribosomal RNA small subunit methyltransferase I</fullName>
        <ecNumber evidence="6">2.1.1.198</ecNumber>
    </recommendedName>
    <alternativeName>
        <fullName evidence="6">16S rRNA 2'-O-ribose C1402 methyltransferase</fullName>
    </alternativeName>
    <alternativeName>
        <fullName evidence="6">rRNA (cytidine-2'-O-)-methyltransferase RsmI</fullName>
    </alternativeName>
</protein>
<dbReference type="NCBIfam" id="TIGR00096">
    <property type="entry name" value="16S rRNA (cytidine(1402)-2'-O)-methyltransferase"/>
    <property type="match status" value="1"/>
</dbReference>
<dbReference type="InterPro" id="IPR000878">
    <property type="entry name" value="4pyrrol_Mease"/>
</dbReference>
<dbReference type="EC" id="2.1.1.198" evidence="6"/>
<feature type="domain" description="RsmI HTH" evidence="8">
    <location>
        <begin position="253"/>
        <end position="295"/>
    </location>
</feature>
<dbReference type="InterPro" id="IPR014777">
    <property type="entry name" value="4pyrrole_Mease_sub1"/>
</dbReference>
<dbReference type="PATRIC" id="fig|305.106.peg.4820"/>
<evidence type="ECO:0000256" key="5">
    <source>
        <dbReference type="ARBA" id="ARBA00022691"/>
    </source>
</evidence>
<evidence type="ECO:0000256" key="3">
    <source>
        <dbReference type="ARBA" id="ARBA00022603"/>
    </source>
</evidence>
<dbReference type="GO" id="GO:0070677">
    <property type="term" value="F:rRNA (cytosine-2'-O-)-methyltransferase activity"/>
    <property type="evidence" value="ECO:0007669"/>
    <property type="project" value="UniProtKB-UniRule"/>
</dbReference>
<dbReference type="CDD" id="cd11648">
    <property type="entry name" value="RsmI"/>
    <property type="match status" value="1"/>
</dbReference>
<comment type="subcellular location">
    <subcellularLocation>
        <location evidence="6">Cytoplasm</location>
    </subcellularLocation>
</comment>
<sequence length="300" mass="31477">MSDPDWTLLAHDQHYPAGALYVVATPIGNAADVSLRARHVLGLADAVACEDTRNTGQLLHRLGLSRPLLAAHEHNEREAAARIVERLARGERIAYVSDAGTPGVSDPGARIVEAVRAAGQRVIPLPGASAVVTALSAAGELLETSAGQFTFVGFLPPKAGQRDIAIRQWAAHGPAWVLYEAPHRIDATLAALAAHLPARRLLIGRELTKLFEQIVVLPAAEAPAWLAADASHCKGEFVLVVEGAGAREAAPTALATDQVLRLLLAELPAKRAAKLAGAITGAPVDALYQSALALKNNGRD</sequence>